<dbReference type="WBParaSite" id="SSLN_0001728501-mRNA-1">
    <property type="protein sequence ID" value="SSLN_0001728501-mRNA-1"/>
    <property type="gene ID" value="SSLN_0001728501"/>
</dbReference>
<organism evidence="4">
    <name type="scientific">Schistocephalus solidus</name>
    <name type="common">Tapeworm</name>
    <dbReference type="NCBI Taxonomy" id="70667"/>
    <lineage>
        <taxon>Eukaryota</taxon>
        <taxon>Metazoa</taxon>
        <taxon>Spiralia</taxon>
        <taxon>Lophotrochozoa</taxon>
        <taxon>Platyhelminthes</taxon>
        <taxon>Cestoda</taxon>
        <taxon>Eucestoda</taxon>
        <taxon>Diphyllobothriidea</taxon>
        <taxon>Diphyllobothriidae</taxon>
        <taxon>Schistocephalus</taxon>
    </lineage>
</organism>
<keyword evidence="3" id="KW-1185">Reference proteome</keyword>
<evidence type="ECO:0000313" key="4">
    <source>
        <dbReference type="WBParaSite" id="SSLN_0001728501-mRNA-1"/>
    </source>
</evidence>
<gene>
    <name evidence="2" type="ORF">SSLN_LOCUS16650</name>
</gene>
<dbReference type="InterPro" id="IPR055510">
    <property type="entry name" value="DUF7083"/>
</dbReference>
<dbReference type="Proteomes" id="UP000275846">
    <property type="component" value="Unassembled WGS sequence"/>
</dbReference>
<dbReference type="AlphaFoldDB" id="A0A183TJK2"/>
<evidence type="ECO:0000313" key="3">
    <source>
        <dbReference type="Proteomes" id="UP000275846"/>
    </source>
</evidence>
<dbReference type="EMBL" id="UYSU01041356">
    <property type="protein sequence ID" value="VDM03036.1"/>
    <property type="molecule type" value="Genomic_DNA"/>
</dbReference>
<name>A0A183TJK2_SCHSO</name>
<feature type="domain" description="DUF7083" evidence="1">
    <location>
        <begin position="59"/>
        <end position="130"/>
    </location>
</feature>
<accession>A0A183TJK2</accession>
<evidence type="ECO:0000313" key="2">
    <source>
        <dbReference type="EMBL" id="VDM03036.1"/>
    </source>
</evidence>
<dbReference type="OrthoDB" id="5830452at2759"/>
<evidence type="ECO:0000259" key="1">
    <source>
        <dbReference type="Pfam" id="PF23309"/>
    </source>
</evidence>
<dbReference type="STRING" id="70667.A0A183TJK2"/>
<sequence>MVISAEQLMSILQQQQAQFEAAHLTMMESMMQQFSQYFPDPESSGKQYTSADAVAACRTEFIYNPDSSVTFNAWFKCLEDIIRVEFAKFDDAWKVHLSLRKLGNNQHEPYTDMLLPKNPREFIFDETVKHFFRDLW</sequence>
<proteinExistence type="predicted"/>
<reference evidence="2 3" key="2">
    <citation type="submission" date="2018-11" db="EMBL/GenBank/DDBJ databases">
        <authorList>
            <consortium name="Pathogen Informatics"/>
        </authorList>
    </citation>
    <scope>NUCLEOTIDE SEQUENCE [LARGE SCALE GENOMIC DNA]</scope>
    <source>
        <strain evidence="2 3">NST_G2</strain>
    </source>
</reference>
<protein>
    <recommendedName>
        <fullName evidence="1">DUF7083 domain-containing protein</fullName>
    </recommendedName>
</protein>
<dbReference type="Pfam" id="PF23309">
    <property type="entry name" value="DUF7083"/>
    <property type="match status" value="1"/>
</dbReference>
<reference evidence="4" key="1">
    <citation type="submission" date="2016-06" db="UniProtKB">
        <authorList>
            <consortium name="WormBaseParasite"/>
        </authorList>
    </citation>
    <scope>IDENTIFICATION</scope>
</reference>